<accession>A0A251YJ56</accession>
<reference evidence="9 10" key="1">
    <citation type="submission" date="2016-08" db="EMBL/GenBank/DDBJ databases">
        <title>Genome sequence of Clavibacter michiganensis spp strain CFBP8019.</title>
        <authorList>
            <person name="Thapa S.P."/>
            <person name="Coaker G."/>
            <person name="Jacques M.-A."/>
        </authorList>
    </citation>
    <scope>NUCLEOTIDE SEQUENCE [LARGE SCALE GENOMIC DNA]</scope>
    <source>
        <strain evidence="9">CFBP8019</strain>
    </source>
</reference>
<keyword evidence="6" id="KW-1133">Transmembrane helix</keyword>
<keyword evidence="3 7" id="KW-0732">Signal</keyword>
<keyword evidence="1" id="KW-0134">Cell wall</keyword>
<feature type="transmembrane region" description="Helical" evidence="6">
    <location>
        <begin position="417"/>
        <end position="439"/>
    </location>
</feature>
<dbReference type="AlphaFoldDB" id="A0A251YJ56"/>
<dbReference type="Proteomes" id="UP000195101">
    <property type="component" value="Unassembled WGS sequence"/>
</dbReference>
<dbReference type="InterPro" id="IPR019931">
    <property type="entry name" value="LPXTG_anchor"/>
</dbReference>
<evidence type="ECO:0000256" key="1">
    <source>
        <dbReference type="ARBA" id="ARBA00022512"/>
    </source>
</evidence>
<feature type="signal peptide" evidence="7">
    <location>
        <begin position="1"/>
        <end position="41"/>
    </location>
</feature>
<evidence type="ECO:0000256" key="3">
    <source>
        <dbReference type="ARBA" id="ARBA00022729"/>
    </source>
</evidence>
<keyword evidence="2" id="KW-0964">Secreted</keyword>
<keyword evidence="10" id="KW-1185">Reference proteome</keyword>
<feature type="region of interest" description="Disordered" evidence="5">
    <location>
        <begin position="108"/>
        <end position="138"/>
    </location>
</feature>
<feature type="domain" description="Gram-positive cocci surface proteins LPxTG" evidence="8">
    <location>
        <begin position="409"/>
        <end position="449"/>
    </location>
</feature>
<feature type="region of interest" description="Disordered" evidence="5">
    <location>
        <begin position="57"/>
        <end position="88"/>
    </location>
</feature>
<evidence type="ECO:0000313" key="9">
    <source>
        <dbReference type="EMBL" id="OUE24189.1"/>
    </source>
</evidence>
<gene>
    <name evidence="9" type="ORF">BFL37_09785</name>
</gene>
<feature type="compositionally biased region" description="Low complexity" evidence="5">
    <location>
        <begin position="108"/>
        <end position="121"/>
    </location>
</feature>
<protein>
    <recommendedName>
        <fullName evidence="8">Gram-positive cocci surface proteins LPxTG domain-containing protein</fullName>
    </recommendedName>
</protein>
<feature type="chain" id="PRO_5011579360" description="Gram-positive cocci surface proteins LPxTG domain-containing protein" evidence="7">
    <location>
        <begin position="42"/>
        <end position="449"/>
    </location>
</feature>
<proteinExistence type="predicted"/>
<dbReference type="NCBIfam" id="TIGR01167">
    <property type="entry name" value="LPXTG_anchor"/>
    <property type="match status" value="1"/>
</dbReference>
<evidence type="ECO:0000256" key="2">
    <source>
        <dbReference type="ARBA" id="ARBA00022525"/>
    </source>
</evidence>
<dbReference type="RefSeq" id="WP_086514940.1">
    <property type="nucleotide sequence ID" value="NZ_MDJZ01000016.1"/>
</dbReference>
<feature type="compositionally biased region" description="Low complexity" evidence="5">
    <location>
        <begin position="57"/>
        <end position="87"/>
    </location>
</feature>
<keyword evidence="6" id="KW-0472">Membrane</keyword>
<keyword evidence="4" id="KW-0572">Peptidoglycan-anchor</keyword>
<organism evidence="9 10">
    <name type="scientific">Clavibacter michiganensis</name>
    <dbReference type="NCBI Taxonomy" id="28447"/>
    <lineage>
        <taxon>Bacteria</taxon>
        <taxon>Bacillati</taxon>
        <taxon>Actinomycetota</taxon>
        <taxon>Actinomycetes</taxon>
        <taxon>Micrococcales</taxon>
        <taxon>Microbacteriaceae</taxon>
        <taxon>Clavibacter</taxon>
    </lineage>
</organism>
<evidence type="ECO:0000256" key="6">
    <source>
        <dbReference type="SAM" id="Phobius"/>
    </source>
</evidence>
<keyword evidence="6" id="KW-0812">Transmembrane</keyword>
<name>A0A251YJ56_9MICO</name>
<evidence type="ECO:0000313" key="10">
    <source>
        <dbReference type="Proteomes" id="UP000195101"/>
    </source>
</evidence>
<dbReference type="PROSITE" id="PS50847">
    <property type="entry name" value="GRAM_POS_ANCHORING"/>
    <property type="match status" value="1"/>
</dbReference>
<evidence type="ECO:0000256" key="7">
    <source>
        <dbReference type="SAM" id="SignalP"/>
    </source>
</evidence>
<evidence type="ECO:0000256" key="4">
    <source>
        <dbReference type="ARBA" id="ARBA00023088"/>
    </source>
</evidence>
<comment type="caution">
    <text evidence="9">The sequence shown here is derived from an EMBL/GenBank/DDBJ whole genome shotgun (WGS) entry which is preliminary data.</text>
</comment>
<evidence type="ECO:0000256" key="5">
    <source>
        <dbReference type="SAM" id="MobiDB-lite"/>
    </source>
</evidence>
<sequence>MTRTTTTTAARGRSFRRAAVGACLSASLALLPLALAPAAHAATAPVDATPTAVEATPAAEASVAAEAPAATPTPAATPAIDASAEDATPVPAATGEAVPVVDAPLEPAAAATPNPASAVGAPTPAAEAPGVERPLTWTGPDLGAPLTISKGVPFTGIGYPGSLVSATYTNADGQLAIAGYGFVEDDGTWSFAADFGDLTEGATTARVTVTQVALDTEEPLTQDLARTIRFAEAPVGPFVRGEVGFTLERMTLSISEAKDKRIGIRPAATGFLRYEAVEVTIQDEDGQYVGVNIDSVGGVDPGIPIDPPVGTRSLQDRVRADEDGTYRQDLSLYGPLQPGKYFFVVRGLESGMAQGIDFFLTADEAATPVIPDLPTQPGTSVPAPAAPSVVPAGTAPKPIAKPVSHGDQLPVTGTDGAAALGLGGLAAVMALVGAGAVVARRRLRSSSAE</sequence>
<dbReference type="EMBL" id="MDJZ01000016">
    <property type="protein sequence ID" value="OUE24189.1"/>
    <property type="molecule type" value="Genomic_DNA"/>
</dbReference>
<evidence type="ECO:0000259" key="8">
    <source>
        <dbReference type="PROSITE" id="PS50847"/>
    </source>
</evidence>